<protein>
    <submittedName>
        <fullName evidence="5">Pentatricopeptide repeat-containing protein, mitochondrial</fullName>
    </submittedName>
</protein>
<evidence type="ECO:0000256" key="2">
    <source>
        <dbReference type="PROSITE-ProRule" id="PRU00708"/>
    </source>
</evidence>
<sequence>MEGESVVARIAEIYSKAGMASKAARWYQQMASFGLKPTLGQVRQTGPDPADRPVERSQQTGKHAQHAIFQAGVRGIKDWMYAVPSERALKQLRTWRRDSMVSFSGRAVMSSQMESKILELCDQKEPHLAELQLQPMLQAIQSDAALPLSTAEAAARIISCYVEEGSWPGLFRAEIFMERLISFRQHEESVRAVIVGAGERLLEAFLANGCTLHAELLLVQLLHVGYHGLRDLRGQICEQLSETDVLKAESWMVAWMHEHVTAATVPKPQSKHIAALCRGFTRNPLTYFKASIWIELALESQIRLNVTDFEPILECMFRTKRLKERPYILRSLVCTCFDHDHISLAEKLVDLSIAHGLDTQQTLSVFIAEKAQHGRIDAVPWIGKMLDRRLVPDAQTFVVGIRAERDLAVASELLAIMDANMLETNTFVYSAVIAACAEADAADLALAWFTEAKAADVHPNQPCYNALLNAQARCQQADAAVHWLKDMEGNSIRADVISYNSVISGFAGTGRDAVSKAESVVHEMQAFSVTPSAQTYGSLIHVAARSGDVRSAEAWYVRMVKAGLRVECRTLRMLMDAAATAGDVARAEWWWAAANRMGEPQQIEYNTLMKSYAKASQVRKAEDLFLSMSHRCKPSEVTFGILMEGRASIGDVDGVRFWQERFRETGGELGLVMYNLFFKACGEARPKGCRAAEEMLRSMVDNTVRPNFISLRTLAYVLGKPEAQNLCRSLRLDWNTERPGQGVLSLRSTEQGASRDSSRLAFLPQLFGSVFSGALAGSLQDTHTNGMLSLAVLVACIFKCDGIGDYDYGTADVYDMLTQKQDGVIGVSQSGSLGARTVELLRNGQQAILPVKDVKELVDCSDFSAALSCPKAADKEACQRTVVEYDGVRYVCFFTETTYGSTSSTLHASRCNVDMRSSVCSSAG</sequence>
<dbReference type="Pfam" id="PF13041">
    <property type="entry name" value="PPR_2"/>
    <property type="match status" value="1"/>
</dbReference>
<feature type="domain" description="PROP1-like PPR" evidence="4">
    <location>
        <begin position="429"/>
        <end position="585"/>
    </location>
</feature>
<organism evidence="5 6">
    <name type="scientific">Symbiodinium microadriaticum</name>
    <name type="common">Dinoflagellate</name>
    <name type="synonym">Zooxanthella microadriatica</name>
    <dbReference type="NCBI Taxonomy" id="2951"/>
    <lineage>
        <taxon>Eukaryota</taxon>
        <taxon>Sar</taxon>
        <taxon>Alveolata</taxon>
        <taxon>Dinophyceae</taxon>
        <taxon>Suessiales</taxon>
        <taxon>Symbiodiniaceae</taxon>
        <taxon>Symbiodinium</taxon>
    </lineage>
</organism>
<dbReference type="Proteomes" id="UP000186817">
    <property type="component" value="Unassembled WGS sequence"/>
</dbReference>
<evidence type="ECO:0000256" key="3">
    <source>
        <dbReference type="SAM" id="MobiDB-lite"/>
    </source>
</evidence>
<dbReference type="OrthoDB" id="185373at2759"/>
<dbReference type="NCBIfam" id="TIGR00756">
    <property type="entry name" value="PPR"/>
    <property type="match status" value="2"/>
</dbReference>
<name>A0A1Q9C7Z6_SYMMI</name>
<proteinExistence type="predicted"/>
<dbReference type="Pfam" id="PF17177">
    <property type="entry name" value="PPR_long"/>
    <property type="match status" value="1"/>
</dbReference>
<dbReference type="InterPro" id="IPR002885">
    <property type="entry name" value="PPR_rpt"/>
</dbReference>
<evidence type="ECO:0000256" key="1">
    <source>
        <dbReference type="ARBA" id="ARBA00022737"/>
    </source>
</evidence>
<gene>
    <name evidence="5" type="ORF">AK812_SmicGene40703</name>
</gene>
<accession>A0A1Q9C7Z6</accession>
<dbReference type="Gene3D" id="1.25.40.10">
    <property type="entry name" value="Tetratricopeptide repeat domain"/>
    <property type="match status" value="3"/>
</dbReference>
<evidence type="ECO:0000259" key="4">
    <source>
        <dbReference type="Pfam" id="PF17177"/>
    </source>
</evidence>
<feature type="region of interest" description="Disordered" evidence="3">
    <location>
        <begin position="39"/>
        <end position="64"/>
    </location>
</feature>
<comment type="caution">
    <text evidence="5">The sequence shown here is derived from an EMBL/GenBank/DDBJ whole genome shotgun (WGS) entry which is preliminary data.</text>
</comment>
<dbReference type="InterPro" id="IPR011990">
    <property type="entry name" value="TPR-like_helical_dom_sf"/>
</dbReference>
<feature type="repeat" description="PPR" evidence="2">
    <location>
        <begin position="532"/>
        <end position="566"/>
    </location>
</feature>
<dbReference type="AlphaFoldDB" id="A0A1Q9C7Z6"/>
<evidence type="ECO:0000313" key="6">
    <source>
        <dbReference type="Proteomes" id="UP000186817"/>
    </source>
</evidence>
<keyword evidence="1" id="KW-0677">Repeat</keyword>
<evidence type="ECO:0000313" key="5">
    <source>
        <dbReference type="EMBL" id="OLP79046.1"/>
    </source>
</evidence>
<reference evidence="5 6" key="1">
    <citation type="submission" date="2016-02" db="EMBL/GenBank/DDBJ databases">
        <title>Genome analysis of coral dinoflagellate symbionts highlights evolutionary adaptations to a symbiotic lifestyle.</title>
        <authorList>
            <person name="Aranda M."/>
            <person name="Li Y."/>
            <person name="Liew Y.J."/>
            <person name="Baumgarten S."/>
            <person name="Simakov O."/>
            <person name="Wilson M."/>
            <person name="Piel J."/>
            <person name="Ashoor H."/>
            <person name="Bougouffa S."/>
            <person name="Bajic V.B."/>
            <person name="Ryu T."/>
            <person name="Ravasi T."/>
            <person name="Bayer T."/>
            <person name="Micklem G."/>
            <person name="Kim H."/>
            <person name="Bhak J."/>
            <person name="Lajeunesse T.C."/>
            <person name="Voolstra C.R."/>
        </authorList>
    </citation>
    <scope>NUCLEOTIDE SEQUENCE [LARGE SCALE GENOMIC DNA]</scope>
    <source>
        <strain evidence="5 6">CCMP2467</strain>
    </source>
</reference>
<dbReference type="PANTHER" id="PTHR47447:SF23">
    <property type="entry name" value="PENTACOTRIPEPTIDE-REPEAT REGION OF PRORP DOMAIN-CONTAINING PROTEIN"/>
    <property type="match status" value="1"/>
</dbReference>
<dbReference type="PROSITE" id="PS51375">
    <property type="entry name" value="PPR"/>
    <property type="match status" value="2"/>
</dbReference>
<dbReference type="InterPro" id="IPR033443">
    <property type="entry name" value="PROP1-like_PPR_dom"/>
</dbReference>
<dbReference type="PANTHER" id="PTHR47447">
    <property type="entry name" value="OS03G0856100 PROTEIN"/>
    <property type="match status" value="1"/>
</dbReference>
<feature type="repeat" description="PPR" evidence="2">
    <location>
        <begin position="495"/>
        <end position="531"/>
    </location>
</feature>
<keyword evidence="6" id="KW-1185">Reference proteome</keyword>
<dbReference type="EMBL" id="LSRX01001531">
    <property type="protein sequence ID" value="OLP79046.1"/>
    <property type="molecule type" value="Genomic_DNA"/>
</dbReference>